<feature type="transmembrane region" description="Helical" evidence="1">
    <location>
        <begin position="231"/>
        <end position="255"/>
    </location>
</feature>
<evidence type="ECO:0000313" key="3">
    <source>
        <dbReference type="Proteomes" id="UP000199476"/>
    </source>
</evidence>
<evidence type="ECO:0000256" key="1">
    <source>
        <dbReference type="SAM" id="Phobius"/>
    </source>
</evidence>
<feature type="transmembrane region" description="Helical" evidence="1">
    <location>
        <begin position="174"/>
        <end position="193"/>
    </location>
</feature>
<dbReference type="GO" id="GO:0015128">
    <property type="term" value="F:gluconate transmembrane transporter activity"/>
    <property type="evidence" value="ECO:0007669"/>
    <property type="project" value="InterPro"/>
</dbReference>
<feature type="transmembrane region" description="Helical" evidence="1">
    <location>
        <begin position="336"/>
        <end position="351"/>
    </location>
</feature>
<keyword evidence="1" id="KW-0812">Transmembrane</keyword>
<proteinExistence type="predicted"/>
<gene>
    <name evidence="2" type="ORF">SAMN04488692_101136</name>
</gene>
<feature type="transmembrane region" description="Helical" evidence="1">
    <location>
        <begin position="136"/>
        <end position="154"/>
    </location>
</feature>
<dbReference type="Proteomes" id="UP000199476">
    <property type="component" value="Unassembled WGS sequence"/>
</dbReference>
<dbReference type="STRING" id="321763.SAMN04488692_101136"/>
<keyword evidence="1" id="KW-0472">Membrane</keyword>
<organism evidence="2 3">
    <name type="scientific">Halarsenatibacter silvermanii</name>
    <dbReference type="NCBI Taxonomy" id="321763"/>
    <lineage>
        <taxon>Bacteria</taxon>
        <taxon>Bacillati</taxon>
        <taxon>Bacillota</taxon>
        <taxon>Clostridia</taxon>
        <taxon>Halanaerobiales</taxon>
        <taxon>Halarsenatibacteraceae</taxon>
        <taxon>Halarsenatibacter</taxon>
    </lineage>
</organism>
<dbReference type="RefSeq" id="WP_089757664.1">
    <property type="nucleotide sequence ID" value="NZ_FNGO01000001.1"/>
</dbReference>
<dbReference type="AlphaFoldDB" id="A0A1G9HA05"/>
<feature type="transmembrane region" description="Helical" evidence="1">
    <location>
        <begin position="63"/>
        <end position="85"/>
    </location>
</feature>
<protein>
    <submittedName>
        <fullName evidence="2">Gluconate:H+ symporter, GntP family</fullName>
    </submittedName>
</protein>
<reference evidence="2 3" key="1">
    <citation type="submission" date="2016-10" db="EMBL/GenBank/DDBJ databases">
        <authorList>
            <person name="de Groot N.N."/>
        </authorList>
    </citation>
    <scope>NUCLEOTIDE SEQUENCE [LARGE SCALE GENOMIC DNA]</scope>
    <source>
        <strain evidence="2 3">SLAS-1</strain>
    </source>
</reference>
<name>A0A1G9HA05_9FIRM</name>
<dbReference type="PANTHER" id="PTHR30354:SF11">
    <property type="entry name" value="PERMEASE"/>
    <property type="match status" value="1"/>
</dbReference>
<feature type="transmembrane region" description="Helical" evidence="1">
    <location>
        <begin position="29"/>
        <end position="51"/>
    </location>
</feature>
<dbReference type="NCBIfam" id="TIGR00791">
    <property type="entry name" value="gntP"/>
    <property type="match status" value="1"/>
</dbReference>
<keyword evidence="3" id="KW-1185">Reference proteome</keyword>
<dbReference type="Pfam" id="PF02447">
    <property type="entry name" value="GntP_permease"/>
    <property type="match status" value="1"/>
</dbReference>
<feature type="transmembrane region" description="Helical" evidence="1">
    <location>
        <begin position="295"/>
        <end position="316"/>
    </location>
</feature>
<feature type="transmembrane region" description="Helical" evidence="1">
    <location>
        <begin position="419"/>
        <end position="442"/>
    </location>
</feature>
<sequence length="444" mass="45973">MLLLHVGIAVFIILILIMKFELNPAMTLIIASIYYGLAVGLGFEATVDAIGTGFGDMMASIGLPIGFGIMLGQLLAACGGIHSIANKLLDIFGEDKASFATAGTGFIGSIPVFYDVVYVIIIPIARSMSKLTGRTIALFVAALVSGALATHMLVPPTPGPLALAEMLEIDLGLMIGVGAVAGVLLVILSVYIYKIFFLDRGFFNPEKDLDHAAIEDMEEADDMRPEELPGFASSMLPILAPVLLILTGTVSEAVYGETPPFIHFISSSTIALLIGALLAYMVASSHLDKDAVNQALSKAMSSAGLVLLITGAGGSFAEMLDVSGVAEVIESTAEGFGINLILLAWLTAFLLRIAQGSGTVAILTAGGLMAPVIGGTDVSPIWVAMAIGTGGLCLGHVNDSGFWITTKLSGLTTRGGLKTYTVVTGIIGVLGLIIAFLGSLIIPI</sequence>
<feature type="transmembrane region" description="Helical" evidence="1">
    <location>
        <begin position="105"/>
        <end position="124"/>
    </location>
</feature>
<dbReference type="InterPro" id="IPR003474">
    <property type="entry name" value="Glcn_transporter"/>
</dbReference>
<feature type="transmembrane region" description="Helical" evidence="1">
    <location>
        <begin position="261"/>
        <end position="283"/>
    </location>
</feature>
<feature type="transmembrane region" description="Helical" evidence="1">
    <location>
        <begin position="358"/>
        <end position="375"/>
    </location>
</feature>
<keyword evidence="1" id="KW-1133">Transmembrane helix</keyword>
<dbReference type="EMBL" id="FNGO01000001">
    <property type="protein sequence ID" value="SDL09283.1"/>
    <property type="molecule type" value="Genomic_DNA"/>
</dbReference>
<evidence type="ECO:0000313" key="2">
    <source>
        <dbReference type="EMBL" id="SDL09283.1"/>
    </source>
</evidence>
<dbReference type="PANTHER" id="PTHR30354">
    <property type="entry name" value="GNT FAMILY GLUCONATE TRANSPORTER"/>
    <property type="match status" value="1"/>
</dbReference>
<accession>A0A1G9HA05</accession>
<dbReference type="OrthoDB" id="9787129at2"/>
<dbReference type="GO" id="GO:0005886">
    <property type="term" value="C:plasma membrane"/>
    <property type="evidence" value="ECO:0007669"/>
    <property type="project" value="TreeGrafter"/>
</dbReference>